<reference evidence="2" key="1">
    <citation type="submission" date="2021-03" db="EMBL/GenBank/DDBJ databases">
        <title>Whole genome shotgun sequence of Actinoplanes consettensis NBRC 14913.</title>
        <authorList>
            <person name="Komaki H."/>
            <person name="Tamura T."/>
        </authorList>
    </citation>
    <scope>NUCLEOTIDE SEQUENCE</scope>
    <source>
        <strain evidence="2">NBRC 14913</strain>
    </source>
</reference>
<organism evidence="2 3">
    <name type="scientific">Winogradskya consettensis</name>
    <dbReference type="NCBI Taxonomy" id="113560"/>
    <lineage>
        <taxon>Bacteria</taxon>
        <taxon>Bacillati</taxon>
        <taxon>Actinomycetota</taxon>
        <taxon>Actinomycetes</taxon>
        <taxon>Micromonosporales</taxon>
        <taxon>Micromonosporaceae</taxon>
        <taxon>Winogradskya</taxon>
    </lineage>
</organism>
<feature type="domain" description="TadE-like" evidence="1">
    <location>
        <begin position="1"/>
        <end position="37"/>
    </location>
</feature>
<keyword evidence="3" id="KW-1185">Reference proteome</keyword>
<name>A0A919VQJ2_9ACTN</name>
<sequence>MAIVLPLLLLIVLGIIEFGIGWNRQLNLTEAAHEGARVAALNGDQAAVAQTVNRILGVSADNTQVDMSVSACALDGTDDNATVDLTLFYDSPTGLGSLMASFGGRNVTSFELHATGVMPCVG</sequence>
<proteinExistence type="predicted"/>
<protein>
    <recommendedName>
        <fullName evidence="1">TadE-like domain-containing protein</fullName>
    </recommendedName>
</protein>
<dbReference type="AlphaFoldDB" id="A0A919VQJ2"/>
<evidence type="ECO:0000259" key="1">
    <source>
        <dbReference type="Pfam" id="PF07811"/>
    </source>
</evidence>
<evidence type="ECO:0000313" key="2">
    <source>
        <dbReference type="EMBL" id="GIM71875.1"/>
    </source>
</evidence>
<dbReference type="InterPro" id="IPR012495">
    <property type="entry name" value="TadE-like_dom"/>
</dbReference>
<evidence type="ECO:0000313" key="3">
    <source>
        <dbReference type="Proteomes" id="UP000680865"/>
    </source>
</evidence>
<dbReference type="Proteomes" id="UP000680865">
    <property type="component" value="Unassembled WGS sequence"/>
</dbReference>
<dbReference type="EMBL" id="BOQP01000011">
    <property type="protein sequence ID" value="GIM71875.1"/>
    <property type="molecule type" value="Genomic_DNA"/>
</dbReference>
<gene>
    <name evidence="2" type="ORF">Aco04nite_27500</name>
</gene>
<comment type="caution">
    <text evidence="2">The sequence shown here is derived from an EMBL/GenBank/DDBJ whole genome shotgun (WGS) entry which is preliminary data.</text>
</comment>
<accession>A0A919VQJ2</accession>
<dbReference type="Pfam" id="PF07811">
    <property type="entry name" value="TadE"/>
    <property type="match status" value="1"/>
</dbReference>